<keyword evidence="2" id="KW-1185">Reference proteome</keyword>
<name>A0ABQ5W945_9HYPH</name>
<evidence type="ECO:0000313" key="1">
    <source>
        <dbReference type="EMBL" id="GLQ56556.1"/>
    </source>
</evidence>
<comment type="caution">
    <text evidence="1">The sequence shown here is derived from an EMBL/GenBank/DDBJ whole genome shotgun (WGS) entry which is preliminary data.</text>
</comment>
<sequence>MMSTYLEALKARLLKHGNAAVDDLNSDLQVDDGVDLTEVSQDRAMDILLDDGWVAREKNAFKKLPLDAVFAIVSEDLHDDYVDEILEKIWFCLHDRLTDDEELIEEVRQKLEAKYRQHAAQGFRL</sequence>
<accession>A0ABQ5W945</accession>
<organism evidence="1 2">
    <name type="scientific">Devosia nitrariae</name>
    <dbReference type="NCBI Taxonomy" id="2071872"/>
    <lineage>
        <taxon>Bacteria</taxon>
        <taxon>Pseudomonadati</taxon>
        <taxon>Pseudomonadota</taxon>
        <taxon>Alphaproteobacteria</taxon>
        <taxon>Hyphomicrobiales</taxon>
        <taxon>Devosiaceae</taxon>
        <taxon>Devosia</taxon>
    </lineage>
</organism>
<evidence type="ECO:0000313" key="2">
    <source>
        <dbReference type="Proteomes" id="UP001156691"/>
    </source>
</evidence>
<proteinExistence type="predicted"/>
<protein>
    <submittedName>
        <fullName evidence="1">Uncharacterized protein</fullName>
    </submittedName>
</protein>
<gene>
    <name evidence="1" type="ORF">GCM10010862_38150</name>
</gene>
<dbReference type="Proteomes" id="UP001156691">
    <property type="component" value="Unassembled WGS sequence"/>
</dbReference>
<dbReference type="EMBL" id="BSNS01000020">
    <property type="protein sequence ID" value="GLQ56556.1"/>
    <property type="molecule type" value="Genomic_DNA"/>
</dbReference>
<reference evidence="2" key="1">
    <citation type="journal article" date="2019" name="Int. J. Syst. Evol. Microbiol.">
        <title>The Global Catalogue of Microorganisms (GCM) 10K type strain sequencing project: providing services to taxonomists for standard genome sequencing and annotation.</title>
        <authorList>
            <consortium name="The Broad Institute Genomics Platform"/>
            <consortium name="The Broad Institute Genome Sequencing Center for Infectious Disease"/>
            <person name="Wu L."/>
            <person name="Ma J."/>
        </authorList>
    </citation>
    <scope>NUCLEOTIDE SEQUENCE [LARGE SCALE GENOMIC DNA]</scope>
    <source>
        <strain evidence="2">NBRC 112416</strain>
    </source>
</reference>